<dbReference type="AlphaFoldDB" id="D2MQM2"/>
<dbReference type="PANTHER" id="PTHR38682">
    <property type="entry name" value="V-TYPE ATP SYNTHASE SUBUNIT C"/>
    <property type="match status" value="1"/>
</dbReference>
<dbReference type="eggNOG" id="COG1527">
    <property type="taxonomic scope" value="Bacteria"/>
</dbReference>
<dbReference type="InterPro" id="IPR036079">
    <property type="entry name" value="ATPase_csu/dsu_sf"/>
</dbReference>
<dbReference type="GO" id="GO:0046961">
    <property type="term" value="F:proton-transporting ATPase activity, rotational mechanism"/>
    <property type="evidence" value="ECO:0007669"/>
    <property type="project" value="InterPro"/>
</dbReference>
<comment type="caution">
    <text evidence="3">The sequence shown here is derived from an EMBL/GenBank/DDBJ whole genome shotgun (WGS) entry which is preliminary data.</text>
</comment>
<dbReference type="PANTHER" id="PTHR38682:SF1">
    <property type="entry name" value="V-TYPE ATP SYNTHASE SUBUNIT C"/>
    <property type="match status" value="1"/>
</dbReference>
<evidence type="ECO:0008006" key="5">
    <source>
        <dbReference type="Google" id="ProtNLM"/>
    </source>
</evidence>
<dbReference type="Proteomes" id="UP000005017">
    <property type="component" value="Unassembled WGS sequence"/>
</dbReference>
<evidence type="ECO:0000256" key="1">
    <source>
        <dbReference type="ARBA" id="ARBA00022448"/>
    </source>
</evidence>
<gene>
    <name evidence="3" type="ORF">HMPREF9013_0575</name>
</gene>
<protein>
    <recommendedName>
        <fullName evidence="5">ATP synthase, subunit C</fullName>
    </recommendedName>
</protein>
<evidence type="ECO:0000256" key="2">
    <source>
        <dbReference type="ARBA" id="ARBA00023065"/>
    </source>
</evidence>
<accession>D2MQM2</accession>
<evidence type="ECO:0000313" key="4">
    <source>
        <dbReference type="Proteomes" id="UP000005017"/>
    </source>
</evidence>
<dbReference type="InterPro" id="IPR050873">
    <property type="entry name" value="V-ATPase_V0D/AC39_subunit"/>
</dbReference>
<keyword evidence="1" id="KW-0813">Transport</keyword>
<proteinExistence type="predicted"/>
<organism evidence="3 4">
    <name type="scientific">Bulleidia extructa W1219</name>
    <dbReference type="NCBI Taxonomy" id="679192"/>
    <lineage>
        <taxon>Bacteria</taxon>
        <taxon>Bacillati</taxon>
        <taxon>Bacillota</taxon>
        <taxon>Erysipelotrichia</taxon>
        <taxon>Erysipelotrichales</taxon>
        <taxon>Erysipelotrichaceae</taxon>
        <taxon>Bulleidia</taxon>
    </lineage>
</organism>
<evidence type="ECO:0000313" key="3">
    <source>
        <dbReference type="EMBL" id="EFC05291.1"/>
    </source>
</evidence>
<dbReference type="STRING" id="679192.HMPREF9013_0575"/>
<sequence length="296" mass="35294">MGINVKAIHRGQLEVLIRTEIFHRINKLIRYMEGSGKHLVHNLISNTEIELIMMKIRALSSGNLVLREDLITHIPLYVSQYSSFDFMGLSNVSNFEELLTLLKKTAYVSVLKLYGSKPIEELDFVTLEHRLHEKMDEETMSYIRQFGSEDTQRKMNEILRIGIELENIRVIYRLKKYFQVNPEQIRPLLMKQTAYISWTKLMEWVDQLTADQILEKLHQTRYKKYIGMTHFQYIEHFTKRIQYELNRHFMYQESNLNILMFAYIHLSEIEIQNLIDIIEAVHYGISQEKTKALLIY</sequence>
<dbReference type="EMBL" id="ADFR01000016">
    <property type="protein sequence ID" value="EFC05291.1"/>
    <property type="molecule type" value="Genomic_DNA"/>
</dbReference>
<dbReference type="SUPFAM" id="SSF103486">
    <property type="entry name" value="V-type ATP synthase subunit C"/>
    <property type="match status" value="1"/>
</dbReference>
<keyword evidence="2" id="KW-0406">Ion transport</keyword>
<reference evidence="4" key="1">
    <citation type="submission" date="2009-12" db="EMBL/GenBank/DDBJ databases">
        <title>Sequence of Clostridiales genomosp. BVAB3 str. UPII9-5.</title>
        <authorList>
            <person name="Madupu R."/>
            <person name="Durkin A.S."/>
            <person name="Torralba M."/>
            <person name="Methe B."/>
            <person name="Sutton G.G."/>
            <person name="Strausberg R.L."/>
            <person name="Nelson K.E."/>
        </authorList>
    </citation>
    <scope>NUCLEOTIDE SEQUENCE [LARGE SCALE GENOMIC DNA]</scope>
    <source>
        <strain evidence="4">W1219</strain>
    </source>
</reference>
<name>D2MQM2_9FIRM</name>
<dbReference type="Gene3D" id="1.10.132.50">
    <property type="entry name" value="ATP synthase (C/AC39) subunit, domain 3"/>
    <property type="match status" value="2"/>
</dbReference>
<dbReference type="Pfam" id="PF01992">
    <property type="entry name" value="vATP-synt_AC39"/>
    <property type="match status" value="1"/>
</dbReference>
<dbReference type="InterPro" id="IPR002843">
    <property type="entry name" value="ATPase_V0-cplx_csu/dsu"/>
</dbReference>
<keyword evidence="4" id="KW-1185">Reference proteome</keyword>
<dbReference type="InterPro" id="IPR044911">
    <property type="entry name" value="V-type_ATPase_csu/dsu_dom_3"/>
</dbReference>